<evidence type="ECO:0000256" key="3">
    <source>
        <dbReference type="ARBA" id="ARBA00022927"/>
    </source>
</evidence>
<keyword evidence="3" id="KW-0653">Protein transport</keyword>
<evidence type="ECO:0000313" key="6">
    <source>
        <dbReference type="EMBL" id="KAI5334205.1"/>
    </source>
</evidence>
<comment type="caution">
    <text evidence="6">The sequence shown here is derived from an EMBL/GenBank/DDBJ whole genome shotgun (WGS) entry which is preliminary data.</text>
</comment>
<organism evidence="6 7">
    <name type="scientific">Prunus dulcis</name>
    <name type="common">Almond</name>
    <name type="synonym">Amygdalus dulcis</name>
    <dbReference type="NCBI Taxonomy" id="3755"/>
    <lineage>
        <taxon>Eukaryota</taxon>
        <taxon>Viridiplantae</taxon>
        <taxon>Streptophyta</taxon>
        <taxon>Embryophyta</taxon>
        <taxon>Tracheophyta</taxon>
        <taxon>Spermatophyta</taxon>
        <taxon>Magnoliopsida</taxon>
        <taxon>eudicotyledons</taxon>
        <taxon>Gunneridae</taxon>
        <taxon>Pentapetalae</taxon>
        <taxon>rosids</taxon>
        <taxon>fabids</taxon>
        <taxon>Rosales</taxon>
        <taxon>Rosaceae</taxon>
        <taxon>Amygdaloideae</taxon>
        <taxon>Amygdaleae</taxon>
        <taxon>Prunus</taxon>
    </lineage>
</organism>
<dbReference type="SUPFAM" id="SSF49447">
    <property type="entry name" value="Second domain of Mu2 adaptin subunit (ap50) of ap2 adaptor"/>
    <property type="match status" value="1"/>
</dbReference>
<proteinExistence type="predicted"/>
<evidence type="ECO:0000313" key="7">
    <source>
        <dbReference type="Proteomes" id="UP001054821"/>
    </source>
</evidence>
<dbReference type="GO" id="GO:0016192">
    <property type="term" value="P:vesicle-mediated transport"/>
    <property type="evidence" value="ECO:0007669"/>
    <property type="project" value="InterPro"/>
</dbReference>
<dbReference type="InterPro" id="IPR001392">
    <property type="entry name" value="Clathrin_mu"/>
</dbReference>
<keyword evidence="4" id="KW-0472">Membrane</keyword>
<keyword evidence="7" id="KW-1185">Reference proteome</keyword>
<name>A0AAD4VZN0_PRUDU</name>
<evidence type="ECO:0000256" key="4">
    <source>
        <dbReference type="ARBA" id="ARBA00023136"/>
    </source>
</evidence>
<dbReference type="Gene3D" id="3.30.450.60">
    <property type="match status" value="1"/>
</dbReference>
<dbReference type="PANTHER" id="PTHR10529">
    <property type="entry name" value="AP COMPLEX SUBUNIT MU"/>
    <property type="match status" value="1"/>
</dbReference>
<evidence type="ECO:0000256" key="2">
    <source>
        <dbReference type="ARBA" id="ARBA00022448"/>
    </source>
</evidence>
<comment type="subcellular location">
    <subcellularLocation>
        <location evidence="1">Endomembrane system</location>
    </subcellularLocation>
</comment>
<dbReference type="GO" id="GO:0030131">
    <property type="term" value="C:clathrin adaptor complex"/>
    <property type="evidence" value="ECO:0007669"/>
    <property type="project" value="InterPro"/>
</dbReference>
<dbReference type="PRINTS" id="PR00314">
    <property type="entry name" value="CLATHRINADPT"/>
</dbReference>
<dbReference type="EMBL" id="JAJFAZ020000004">
    <property type="protein sequence ID" value="KAI5334205.1"/>
    <property type="molecule type" value="Genomic_DNA"/>
</dbReference>
<dbReference type="Gene3D" id="2.60.40.1170">
    <property type="entry name" value="Mu homology domain, subdomain B"/>
    <property type="match status" value="1"/>
</dbReference>
<dbReference type="InterPro" id="IPR036168">
    <property type="entry name" value="AP2_Mu_C_sf"/>
</dbReference>
<dbReference type="AlphaFoldDB" id="A0AAD4VZN0"/>
<dbReference type="Pfam" id="PF00928">
    <property type="entry name" value="Adap_comp_sub"/>
    <property type="match status" value="1"/>
</dbReference>
<reference evidence="6 7" key="1">
    <citation type="journal article" date="2022" name="G3 (Bethesda)">
        <title>Whole-genome sequence and methylome profiling of the almond [Prunus dulcis (Mill.) D.A. Webb] cultivar 'Nonpareil'.</title>
        <authorList>
            <person name="D'Amico-Willman K.M."/>
            <person name="Ouma W.Z."/>
            <person name="Meulia T."/>
            <person name="Sideli G.M."/>
            <person name="Gradziel T.M."/>
            <person name="Fresnedo-Ramirez J."/>
        </authorList>
    </citation>
    <scope>NUCLEOTIDE SEQUENCE [LARGE SCALE GENOMIC DNA]</scope>
    <source>
        <strain evidence="6">Clone GOH B32 T37-40</strain>
    </source>
</reference>
<dbReference type="GO" id="GO:0012505">
    <property type="term" value="C:endomembrane system"/>
    <property type="evidence" value="ECO:0007669"/>
    <property type="project" value="UniProtKB-SubCell"/>
</dbReference>
<dbReference type="PROSITE" id="PS51072">
    <property type="entry name" value="MHD"/>
    <property type="match status" value="1"/>
</dbReference>
<dbReference type="GO" id="GO:0031969">
    <property type="term" value="C:chloroplast membrane"/>
    <property type="evidence" value="ECO:0007669"/>
    <property type="project" value="UniProtKB-SubCell"/>
</dbReference>
<gene>
    <name evidence="6" type="ORF">L3X38_024338</name>
</gene>
<dbReference type="InterPro" id="IPR028565">
    <property type="entry name" value="MHD"/>
</dbReference>
<dbReference type="SUPFAM" id="SSF64356">
    <property type="entry name" value="SNARE-like"/>
    <property type="match status" value="1"/>
</dbReference>
<accession>A0AAD4VZN0</accession>
<dbReference type="InterPro" id="IPR011012">
    <property type="entry name" value="Longin-like_dom_sf"/>
</dbReference>
<evidence type="ECO:0000256" key="1">
    <source>
        <dbReference type="ARBA" id="ARBA00004308"/>
    </source>
</evidence>
<feature type="domain" description="MHD" evidence="5">
    <location>
        <begin position="101"/>
        <end position="230"/>
    </location>
</feature>
<keyword evidence="2" id="KW-0813">Transport</keyword>
<dbReference type="InterPro" id="IPR050431">
    <property type="entry name" value="Adaptor_comp_med_subunit"/>
</dbReference>
<dbReference type="GO" id="GO:0006886">
    <property type="term" value="P:intracellular protein transport"/>
    <property type="evidence" value="ECO:0007669"/>
    <property type="project" value="InterPro"/>
</dbReference>
<evidence type="ECO:0000259" key="5">
    <source>
        <dbReference type="PROSITE" id="PS51072"/>
    </source>
</evidence>
<sequence length="230" mass="25705">MYWMVHEPVGVPGTYKNYSHLLENDVVDQLSKFNQLLNEMIDNGFPLTTEPNILREMIAPPNIVNKMLSVVTGNSSNMSDTLSSATSSCIPWRTANPKNANNEVYVDLVEEMDAIVKRDGVLVKCEIYGELQVNSHLSGVPDLTLSFANLSILDDIVIDSCCATFVEVQKREKDFWVEFDLYAADLLVGIAVDIALVGMLAPYARIGKPLRYLVITSILRCWGWQDNADQ</sequence>
<dbReference type="Proteomes" id="UP001054821">
    <property type="component" value="Chromosome 4"/>
</dbReference>
<protein>
    <recommendedName>
        <fullName evidence="5">MHD domain-containing protein</fullName>
    </recommendedName>
</protein>